<proteinExistence type="predicted"/>
<accession>A0A0A0D558</accession>
<evidence type="ECO:0000259" key="1">
    <source>
        <dbReference type="Pfam" id="PF02627"/>
    </source>
</evidence>
<comment type="caution">
    <text evidence="2">The sequence shown here is derived from an EMBL/GenBank/DDBJ whole genome shotgun (WGS) entry which is preliminary data.</text>
</comment>
<dbReference type="Pfam" id="PF02627">
    <property type="entry name" value="CMD"/>
    <property type="match status" value="1"/>
</dbReference>
<sequence>MSTRLDWAAAAPGALKAQYGVHVYLESCGLPKSLLLLIDLRVSQINGCAFCLDMHARSLREAGEGQQRLDCLAGWREAHGLFSAREQAALAWAEALTLVADARQVPDAIYAAAKAQFSDRELVDLTLAVGSINSWNRLAVGFGKGPEADGASREAAAA</sequence>
<evidence type="ECO:0000313" key="2">
    <source>
        <dbReference type="EMBL" id="KGM33811.1"/>
    </source>
</evidence>
<protein>
    <recommendedName>
        <fullName evidence="1">Carboxymuconolactone decarboxylase-like domain-containing protein</fullName>
    </recommendedName>
</protein>
<dbReference type="EMBL" id="JANX01000146">
    <property type="protein sequence ID" value="KGM33811.1"/>
    <property type="molecule type" value="Genomic_DNA"/>
</dbReference>
<evidence type="ECO:0000313" key="3">
    <source>
        <dbReference type="Proteomes" id="UP000029995"/>
    </source>
</evidence>
<gene>
    <name evidence="2" type="ORF">P409_13755</name>
</gene>
<organism evidence="2 3">
    <name type="scientific">Inquilinus limosus MP06</name>
    <dbReference type="NCBI Taxonomy" id="1398085"/>
    <lineage>
        <taxon>Bacteria</taxon>
        <taxon>Pseudomonadati</taxon>
        <taxon>Pseudomonadota</taxon>
        <taxon>Alphaproteobacteria</taxon>
        <taxon>Rhodospirillales</taxon>
        <taxon>Rhodospirillaceae</taxon>
        <taxon>Inquilinus</taxon>
    </lineage>
</organism>
<name>A0A0A0D558_9PROT</name>
<reference evidence="2 3" key="1">
    <citation type="submission" date="2014-01" db="EMBL/GenBank/DDBJ databases">
        <title>Genome sequence determination for a cystic fibrosis isolate, Inquilinus limosus.</title>
        <authorList>
            <person name="Pino M."/>
            <person name="Di Conza J."/>
            <person name="Gutkind G."/>
        </authorList>
    </citation>
    <scope>NUCLEOTIDE SEQUENCE [LARGE SCALE GENOMIC DNA]</scope>
    <source>
        <strain evidence="2 3">MP06</strain>
    </source>
</reference>
<dbReference type="PANTHER" id="PTHR34846:SF10">
    <property type="entry name" value="CYTOPLASMIC PROTEIN"/>
    <property type="match status" value="1"/>
</dbReference>
<dbReference type="InterPro" id="IPR004675">
    <property type="entry name" value="AhpD_core"/>
</dbReference>
<dbReference type="InterPro" id="IPR003779">
    <property type="entry name" value="CMD-like"/>
</dbReference>
<dbReference type="SUPFAM" id="SSF69118">
    <property type="entry name" value="AhpD-like"/>
    <property type="match status" value="1"/>
</dbReference>
<dbReference type="OrthoDB" id="9801997at2"/>
<feature type="domain" description="Carboxymuconolactone decarboxylase-like" evidence="1">
    <location>
        <begin position="28"/>
        <end position="95"/>
    </location>
</feature>
<dbReference type="Gene3D" id="1.20.1290.10">
    <property type="entry name" value="AhpD-like"/>
    <property type="match status" value="1"/>
</dbReference>
<dbReference type="InterPro" id="IPR029032">
    <property type="entry name" value="AhpD-like"/>
</dbReference>
<dbReference type="GO" id="GO:0051920">
    <property type="term" value="F:peroxiredoxin activity"/>
    <property type="evidence" value="ECO:0007669"/>
    <property type="project" value="InterPro"/>
</dbReference>
<dbReference type="AlphaFoldDB" id="A0A0A0D558"/>
<dbReference type="Proteomes" id="UP000029995">
    <property type="component" value="Unassembled WGS sequence"/>
</dbReference>
<dbReference type="PANTHER" id="PTHR34846">
    <property type="entry name" value="4-CARBOXYMUCONOLACTONE DECARBOXYLASE FAMILY PROTEIN (AFU_ORTHOLOGUE AFUA_6G11590)"/>
    <property type="match status" value="1"/>
</dbReference>
<dbReference type="NCBIfam" id="TIGR00778">
    <property type="entry name" value="ahpD_dom"/>
    <property type="match status" value="1"/>
</dbReference>
<dbReference type="RefSeq" id="WP_034837357.1">
    <property type="nucleotide sequence ID" value="NZ_JANX01000146.1"/>
</dbReference>